<dbReference type="GO" id="GO:0005737">
    <property type="term" value="C:cytoplasm"/>
    <property type="evidence" value="ECO:0007669"/>
    <property type="project" value="TreeGrafter"/>
</dbReference>
<dbReference type="PRINTS" id="PR00625">
    <property type="entry name" value="JDOMAIN"/>
</dbReference>
<dbReference type="Gene3D" id="1.10.287.110">
    <property type="entry name" value="DnaJ domain"/>
    <property type="match status" value="1"/>
</dbReference>
<dbReference type="Proteomes" id="UP000887572">
    <property type="component" value="Unplaced"/>
</dbReference>
<evidence type="ECO:0000313" key="4">
    <source>
        <dbReference type="WBParaSite" id="Gr19_v10_g17201.t1"/>
    </source>
</evidence>
<dbReference type="PANTHER" id="PTHR44500">
    <property type="entry name" value="DNAJ HOMOLOG SUBFAMILY C MEMBER 12"/>
    <property type="match status" value="1"/>
</dbReference>
<dbReference type="CDD" id="cd06257">
    <property type="entry name" value="DnaJ"/>
    <property type="match status" value="1"/>
</dbReference>
<accession>A0A914HG51</accession>
<proteinExistence type="predicted"/>
<dbReference type="WBParaSite" id="Gr19_v10_g17201.t1">
    <property type="protein sequence ID" value="Gr19_v10_g17201.t1"/>
    <property type="gene ID" value="Gr19_v10_g17201"/>
</dbReference>
<keyword evidence="1" id="KW-0143">Chaperone</keyword>
<dbReference type="SMART" id="SM00271">
    <property type="entry name" value="DnaJ"/>
    <property type="match status" value="1"/>
</dbReference>
<dbReference type="PROSITE" id="PS50076">
    <property type="entry name" value="DNAJ_2"/>
    <property type="match status" value="1"/>
</dbReference>
<dbReference type="InterPro" id="IPR029827">
    <property type="entry name" value="JDP1-like"/>
</dbReference>
<keyword evidence="3" id="KW-1185">Reference proteome</keyword>
<organism evidence="3 4">
    <name type="scientific">Globodera rostochiensis</name>
    <name type="common">Golden nematode worm</name>
    <name type="synonym">Heterodera rostochiensis</name>
    <dbReference type="NCBI Taxonomy" id="31243"/>
    <lineage>
        <taxon>Eukaryota</taxon>
        <taxon>Metazoa</taxon>
        <taxon>Ecdysozoa</taxon>
        <taxon>Nematoda</taxon>
        <taxon>Chromadorea</taxon>
        <taxon>Rhabditida</taxon>
        <taxon>Tylenchina</taxon>
        <taxon>Tylenchomorpha</taxon>
        <taxon>Tylenchoidea</taxon>
        <taxon>Heteroderidae</taxon>
        <taxon>Heteroderinae</taxon>
        <taxon>Globodera</taxon>
    </lineage>
</organism>
<dbReference type="InterPro" id="IPR036869">
    <property type="entry name" value="J_dom_sf"/>
</dbReference>
<evidence type="ECO:0000259" key="2">
    <source>
        <dbReference type="PROSITE" id="PS50076"/>
    </source>
</evidence>
<feature type="domain" description="J" evidence="2">
    <location>
        <begin position="13"/>
        <end position="87"/>
    </location>
</feature>
<evidence type="ECO:0000313" key="3">
    <source>
        <dbReference type="Proteomes" id="UP000887572"/>
    </source>
</evidence>
<dbReference type="AlphaFoldDB" id="A0A914HG51"/>
<protein>
    <submittedName>
        <fullName evidence="4">J domain-containing protein</fullName>
    </submittedName>
</protein>
<dbReference type="InterPro" id="IPR001623">
    <property type="entry name" value="DnaJ_domain"/>
</dbReference>
<dbReference type="Pfam" id="PF00226">
    <property type="entry name" value="DnaJ"/>
    <property type="match status" value="1"/>
</dbReference>
<reference evidence="4" key="1">
    <citation type="submission" date="2022-11" db="UniProtKB">
        <authorList>
            <consortium name="WormBaseParasite"/>
        </authorList>
    </citation>
    <scope>IDENTIFICATION</scope>
</reference>
<dbReference type="PANTHER" id="PTHR44500:SF1">
    <property type="entry name" value="DNAJ HOMOLOG SUBFAMILY C MEMBER 12"/>
    <property type="match status" value="1"/>
</dbReference>
<dbReference type="SUPFAM" id="SSF46565">
    <property type="entry name" value="Chaperone J-domain"/>
    <property type="match status" value="1"/>
</dbReference>
<evidence type="ECO:0000256" key="1">
    <source>
        <dbReference type="ARBA" id="ARBA00023186"/>
    </source>
</evidence>
<name>A0A914HG51_GLORO</name>
<sequence length="160" mass="18512">MISESKLTKMCDDLYEVIGCPKSASKEQILAEYRLKVLALHPDKVAGVGGSEERLSEDEANKQFQQLQFAKEILFDPKKREHYDFWLLLGGRQIALKDWMDSQDKIRQTLHWGHRNDAPVREILAPKMGGRGTERKWTSDGNDWEPYASPTTKAFRNYKI</sequence>